<dbReference type="EMBL" id="CAFAAV010000201">
    <property type="protein sequence ID" value="CAB4831959.1"/>
    <property type="molecule type" value="Genomic_DNA"/>
</dbReference>
<evidence type="ECO:0000256" key="1">
    <source>
        <dbReference type="ARBA" id="ARBA00022603"/>
    </source>
</evidence>
<dbReference type="PROSITE" id="PS01231">
    <property type="entry name" value="TRMA_2"/>
    <property type="match status" value="1"/>
</dbReference>
<dbReference type="EMBL" id="CAFBMT010000001">
    <property type="protein sequence ID" value="CAB4909654.1"/>
    <property type="molecule type" value="Genomic_DNA"/>
</dbReference>
<dbReference type="InterPro" id="IPR030391">
    <property type="entry name" value="MeTrfase_TrmA_CS"/>
</dbReference>
<dbReference type="PANTHER" id="PTHR11061:SF30">
    <property type="entry name" value="TRNA (URACIL(54)-C(5))-METHYLTRANSFERASE"/>
    <property type="match status" value="1"/>
</dbReference>
<evidence type="ECO:0000313" key="6">
    <source>
        <dbReference type="EMBL" id="CAB4705428.1"/>
    </source>
</evidence>
<dbReference type="SUPFAM" id="SSF50249">
    <property type="entry name" value="Nucleic acid-binding proteins"/>
    <property type="match status" value="1"/>
</dbReference>
<dbReference type="GO" id="GO:0070041">
    <property type="term" value="F:rRNA (uridine-C5-)-methyltransferase activity"/>
    <property type="evidence" value="ECO:0007669"/>
    <property type="project" value="TreeGrafter"/>
</dbReference>
<dbReference type="PROSITE" id="PS50926">
    <property type="entry name" value="TRAM"/>
    <property type="match status" value="1"/>
</dbReference>
<dbReference type="Gene3D" id="3.40.50.150">
    <property type="entry name" value="Vaccinia Virus protein VP39"/>
    <property type="match status" value="1"/>
</dbReference>
<evidence type="ECO:0000259" key="4">
    <source>
        <dbReference type="PROSITE" id="PS50926"/>
    </source>
</evidence>
<reference evidence="6" key="1">
    <citation type="submission" date="2020-05" db="EMBL/GenBank/DDBJ databases">
        <authorList>
            <person name="Chiriac C."/>
            <person name="Salcher M."/>
            <person name="Ghai R."/>
            <person name="Kavagutti S V."/>
        </authorList>
    </citation>
    <scope>NUCLEOTIDE SEQUENCE</scope>
</reference>
<evidence type="ECO:0000313" key="5">
    <source>
        <dbReference type="EMBL" id="CAB4362529.1"/>
    </source>
</evidence>
<dbReference type="PANTHER" id="PTHR11061">
    <property type="entry name" value="RNA M5U METHYLTRANSFERASE"/>
    <property type="match status" value="1"/>
</dbReference>
<organism evidence="6">
    <name type="scientific">freshwater metagenome</name>
    <dbReference type="NCBI Taxonomy" id="449393"/>
    <lineage>
        <taxon>unclassified sequences</taxon>
        <taxon>metagenomes</taxon>
        <taxon>ecological metagenomes</taxon>
    </lineage>
</organism>
<evidence type="ECO:0000256" key="3">
    <source>
        <dbReference type="ARBA" id="ARBA00022691"/>
    </source>
</evidence>
<dbReference type="EMBL" id="CAFBOL010000083">
    <property type="protein sequence ID" value="CAB5004719.1"/>
    <property type="molecule type" value="Genomic_DNA"/>
</dbReference>
<dbReference type="InterPro" id="IPR012340">
    <property type="entry name" value="NA-bd_OB-fold"/>
</dbReference>
<keyword evidence="2" id="KW-0808">Transferase</keyword>
<proteinExistence type="predicted"/>
<protein>
    <submittedName>
        <fullName evidence="6">Unannotated protein</fullName>
    </submittedName>
</protein>
<keyword evidence="3" id="KW-0949">S-adenosyl-L-methionine</keyword>
<evidence type="ECO:0000256" key="2">
    <source>
        <dbReference type="ARBA" id="ARBA00022679"/>
    </source>
</evidence>
<dbReference type="PROSITE" id="PS51687">
    <property type="entry name" value="SAM_MT_RNA_M5U"/>
    <property type="match status" value="1"/>
</dbReference>
<dbReference type="InterPro" id="IPR029063">
    <property type="entry name" value="SAM-dependent_MTases_sf"/>
</dbReference>
<name>A0A6J6Q9F5_9ZZZZ</name>
<sequence length="396" mass="40495">MSHSTPPPDLAPVSIEKMAAGGDGIGHLPDGRVVFVNGGLPGETVQARIVMSKRDFARAVVADVLEASPHRVAPPCPQVANGCGGCGWQHISPEAQLTWKIDIVADALRRTAKLPDAVVRAGGAVGPWAYRSGMRLAVAADGRVGLRAGASHRIVTLDACPVALPDLAALLPELRVEGADEVSLRVGIASGEATAFAHADRAQLTGLPAHVGIGPAAVLHETVAGRSLQVSAASFFQSGPEAAELLVAAVRHACGDALGSVSRGSPLLDAYGGCGLFASALGVPAAVIVESSPSACADARVNAPEAAVVESLFERWAATPAHLVVADPARAGLGRSAVEVLSATGAARVVLVSCDPVSLARDTMLLAEHGYRHDGSTVLDLFPHTPHVEVVTVFDR</sequence>
<evidence type="ECO:0000313" key="8">
    <source>
        <dbReference type="EMBL" id="CAB4909654.1"/>
    </source>
</evidence>
<dbReference type="SUPFAM" id="SSF53335">
    <property type="entry name" value="S-adenosyl-L-methionine-dependent methyltransferases"/>
    <property type="match status" value="1"/>
</dbReference>
<gene>
    <name evidence="6" type="ORF">UFOPK2656_00310</name>
    <name evidence="7" type="ORF">UFOPK3099_02184</name>
    <name evidence="8" type="ORF">UFOPK3651_00078</name>
    <name evidence="9" type="ORF">UFOPK3931_02431</name>
    <name evidence="5" type="ORF">UFOPK4189_00307</name>
</gene>
<dbReference type="InterPro" id="IPR002792">
    <property type="entry name" value="TRAM_dom"/>
</dbReference>
<dbReference type="Pfam" id="PF01938">
    <property type="entry name" value="TRAM"/>
    <property type="match status" value="1"/>
</dbReference>
<dbReference type="Gene3D" id="2.40.50.1070">
    <property type="match status" value="1"/>
</dbReference>
<evidence type="ECO:0000313" key="9">
    <source>
        <dbReference type="EMBL" id="CAB5004719.1"/>
    </source>
</evidence>
<keyword evidence="1" id="KW-0489">Methyltransferase</keyword>
<dbReference type="GO" id="GO:0070475">
    <property type="term" value="P:rRNA base methylation"/>
    <property type="evidence" value="ECO:0007669"/>
    <property type="project" value="TreeGrafter"/>
</dbReference>
<feature type="domain" description="TRAM" evidence="4">
    <location>
        <begin position="4"/>
        <end position="63"/>
    </location>
</feature>
<dbReference type="Gene3D" id="2.40.50.140">
    <property type="entry name" value="Nucleic acid-binding proteins"/>
    <property type="match status" value="1"/>
</dbReference>
<dbReference type="EMBL" id="CAESGF010000002">
    <property type="protein sequence ID" value="CAB4362529.1"/>
    <property type="molecule type" value="Genomic_DNA"/>
</dbReference>
<evidence type="ECO:0000313" key="7">
    <source>
        <dbReference type="EMBL" id="CAB4831959.1"/>
    </source>
</evidence>
<dbReference type="InterPro" id="IPR010280">
    <property type="entry name" value="U5_MeTrfase_fam"/>
</dbReference>
<dbReference type="AlphaFoldDB" id="A0A6J6Q9F5"/>
<accession>A0A6J6Q9F5</accession>
<dbReference type="EMBL" id="CAEZYF010000002">
    <property type="protein sequence ID" value="CAB4705428.1"/>
    <property type="molecule type" value="Genomic_DNA"/>
</dbReference>